<evidence type="ECO:0000259" key="1">
    <source>
        <dbReference type="Pfam" id="PF00578"/>
    </source>
</evidence>
<sequence length="143" mass="15092">MLGTGPLVLALVRYAGSPACDAALRSYRAHLQPELPRLGAHLVAVSPQASQRLAAVKHREELGYLVASDPRHVLIDALNIGFGHPGADVVLGTGRSVLPFASVVVVDRAGVVRFAEVRAGWSGPIPPGRVIDTVRCLTNPSTY</sequence>
<dbReference type="OrthoDB" id="9809746at2"/>
<dbReference type="GO" id="GO:0016209">
    <property type="term" value="F:antioxidant activity"/>
    <property type="evidence" value="ECO:0007669"/>
    <property type="project" value="InterPro"/>
</dbReference>
<dbReference type="Pfam" id="PF00578">
    <property type="entry name" value="AhpC-TSA"/>
    <property type="match status" value="1"/>
</dbReference>
<dbReference type="Gene3D" id="3.40.30.10">
    <property type="entry name" value="Glutaredoxin"/>
    <property type="match status" value="1"/>
</dbReference>
<dbReference type="SUPFAM" id="SSF52833">
    <property type="entry name" value="Thioredoxin-like"/>
    <property type="match status" value="1"/>
</dbReference>
<organism evidence="2 3">
    <name type="scientific">Actinoplanes derwentensis</name>
    <dbReference type="NCBI Taxonomy" id="113562"/>
    <lineage>
        <taxon>Bacteria</taxon>
        <taxon>Bacillati</taxon>
        <taxon>Actinomycetota</taxon>
        <taxon>Actinomycetes</taxon>
        <taxon>Micromonosporales</taxon>
        <taxon>Micromonosporaceae</taxon>
        <taxon>Actinoplanes</taxon>
    </lineage>
</organism>
<gene>
    <name evidence="2" type="ORF">SAMN04489716_4106</name>
</gene>
<keyword evidence="3" id="KW-1185">Reference proteome</keyword>
<proteinExistence type="predicted"/>
<evidence type="ECO:0000313" key="3">
    <source>
        <dbReference type="Proteomes" id="UP000198688"/>
    </source>
</evidence>
<evidence type="ECO:0000313" key="2">
    <source>
        <dbReference type="EMBL" id="SDT49610.1"/>
    </source>
</evidence>
<accession>A0A1H2AUB6</accession>
<dbReference type="GO" id="GO:0016491">
    <property type="term" value="F:oxidoreductase activity"/>
    <property type="evidence" value="ECO:0007669"/>
    <property type="project" value="InterPro"/>
</dbReference>
<dbReference type="EMBL" id="LT629758">
    <property type="protein sequence ID" value="SDT49610.1"/>
    <property type="molecule type" value="Genomic_DNA"/>
</dbReference>
<dbReference type="Proteomes" id="UP000198688">
    <property type="component" value="Chromosome I"/>
</dbReference>
<name>A0A1H2AUB6_9ACTN</name>
<feature type="domain" description="Alkyl hydroperoxide reductase subunit C/ Thiol specific antioxidant" evidence="1">
    <location>
        <begin position="6"/>
        <end position="114"/>
    </location>
</feature>
<dbReference type="InterPro" id="IPR000866">
    <property type="entry name" value="AhpC/TSA"/>
</dbReference>
<dbReference type="STRING" id="113562.SAMN04489716_4106"/>
<dbReference type="InterPro" id="IPR036249">
    <property type="entry name" value="Thioredoxin-like_sf"/>
</dbReference>
<protein>
    <submittedName>
        <fullName evidence="2">AhpC/TSA family protein</fullName>
    </submittedName>
</protein>
<reference evidence="2 3" key="1">
    <citation type="submission" date="2016-10" db="EMBL/GenBank/DDBJ databases">
        <authorList>
            <person name="de Groot N.N."/>
        </authorList>
    </citation>
    <scope>NUCLEOTIDE SEQUENCE [LARGE SCALE GENOMIC DNA]</scope>
    <source>
        <strain evidence="2 3">DSM 43941</strain>
    </source>
</reference>
<dbReference type="AlphaFoldDB" id="A0A1H2AUB6"/>